<dbReference type="EMBL" id="CP159253">
    <property type="protein sequence ID" value="XCG47428.1"/>
    <property type="molecule type" value="Genomic_DNA"/>
</dbReference>
<reference evidence="1" key="1">
    <citation type="submission" date="2024-06" db="EMBL/GenBank/DDBJ databases">
        <title>Mesorhizobium karijinii sp. nov., a symbiont of the iconic Swainsona formosa from arid Australia.</title>
        <authorList>
            <person name="Hill Y.J."/>
            <person name="Watkin E.L.J."/>
            <person name="O'Hara G.W."/>
            <person name="Terpolilli J."/>
            <person name="Tye M.L."/>
            <person name="Kohlmeier M.G."/>
        </authorList>
    </citation>
    <scope>NUCLEOTIDE SEQUENCE</scope>
    <source>
        <strain evidence="1">WSM2240</strain>
    </source>
</reference>
<name>A0AAU8CKR7_9HYPH</name>
<organism evidence="1">
    <name type="scientific">Mesorhizobium sp. WSM2240</name>
    <dbReference type="NCBI Taxonomy" id="3228851"/>
    <lineage>
        <taxon>Bacteria</taxon>
        <taxon>Pseudomonadati</taxon>
        <taxon>Pseudomonadota</taxon>
        <taxon>Alphaproteobacteria</taxon>
        <taxon>Hyphomicrobiales</taxon>
        <taxon>Phyllobacteriaceae</taxon>
        <taxon>Mesorhizobium</taxon>
    </lineage>
</organism>
<dbReference type="RefSeq" id="WP_353645022.1">
    <property type="nucleotide sequence ID" value="NZ_CP159253.1"/>
</dbReference>
<evidence type="ECO:0000313" key="1">
    <source>
        <dbReference type="EMBL" id="XCG47428.1"/>
    </source>
</evidence>
<gene>
    <name evidence="1" type="ORF">ABVK50_19395</name>
</gene>
<sequence>MNLKYSEVYRGGITSPYISLETKNISITPLEKDLRIAFSIASKGGGTTRVRVDIDRRDFQAMIREMMDVDRSVAMKAVSEELAREIAREPEVEQKAEQRGRQQVKELARDKYLKAPVGADEKEKLISDETANLVDELNSDDKRSAA</sequence>
<proteinExistence type="predicted"/>
<protein>
    <submittedName>
        <fullName evidence="1">Uncharacterized protein</fullName>
    </submittedName>
</protein>
<dbReference type="AlphaFoldDB" id="A0AAU8CKR7"/>
<accession>A0AAU8CKR7</accession>